<dbReference type="PANTHER" id="PTHR31005:SF8">
    <property type="entry name" value="DUF4139 DOMAIN-CONTAINING PROTEIN"/>
    <property type="match status" value="1"/>
</dbReference>
<evidence type="ECO:0000313" key="8">
    <source>
        <dbReference type="Proteomes" id="UP000447873"/>
    </source>
</evidence>
<feature type="compositionally biased region" description="Polar residues" evidence="2">
    <location>
        <begin position="418"/>
        <end position="437"/>
    </location>
</feature>
<keyword evidence="1" id="KW-0175">Coiled coil</keyword>
<dbReference type="Pfam" id="PF13600">
    <property type="entry name" value="DUF4140"/>
    <property type="match status" value="1"/>
</dbReference>
<dbReference type="InterPro" id="IPR037291">
    <property type="entry name" value="DUF4139"/>
</dbReference>
<feature type="domain" description="DUF4139" evidence="3">
    <location>
        <begin position="302"/>
        <end position="776"/>
    </location>
</feature>
<feature type="compositionally biased region" description="Low complexity" evidence="2">
    <location>
        <begin position="469"/>
        <end position="485"/>
    </location>
</feature>
<comment type="caution">
    <text evidence="6">The sequence shown here is derived from an EMBL/GenBank/DDBJ whole genome shotgun (WGS) entry which is preliminary data.</text>
</comment>
<name>A0A8H3V8X2_VENIN</name>
<protein>
    <recommendedName>
        <fullName evidence="9">DUF4139 domain-containing protein</fullName>
    </recommendedName>
</protein>
<feature type="domain" description="DUF4140" evidence="4">
    <location>
        <begin position="20"/>
        <end position="141"/>
    </location>
</feature>
<dbReference type="OrthoDB" id="10068793at2759"/>
<feature type="region of interest" description="Disordered" evidence="2">
    <location>
        <begin position="408"/>
        <end position="520"/>
    </location>
</feature>
<dbReference type="Proteomes" id="UP000447873">
    <property type="component" value="Unassembled WGS sequence"/>
</dbReference>
<evidence type="ECO:0000256" key="2">
    <source>
        <dbReference type="SAM" id="MobiDB-lite"/>
    </source>
</evidence>
<organism evidence="6 7">
    <name type="scientific">Venturia inaequalis</name>
    <name type="common">Apple scab fungus</name>
    <dbReference type="NCBI Taxonomy" id="5025"/>
    <lineage>
        <taxon>Eukaryota</taxon>
        <taxon>Fungi</taxon>
        <taxon>Dikarya</taxon>
        <taxon>Ascomycota</taxon>
        <taxon>Pezizomycotina</taxon>
        <taxon>Dothideomycetes</taxon>
        <taxon>Pleosporomycetidae</taxon>
        <taxon>Venturiales</taxon>
        <taxon>Venturiaceae</taxon>
        <taxon>Venturia</taxon>
    </lineage>
</organism>
<feature type="compositionally biased region" description="Low complexity" evidence="2">
    <location>
        <begin position="509"/>
        <end position="520"/>
    </location>
</feature>
<proteinExistence type="predicted"/>
<feature type="compositionally biased region" description="Low complexity" evidence="2">
    <location>
        <begin position="81"/>
        <end position="91"/>
    </location>
</feature>
<evidence type="ECO:0000256" key="1">
    <source>
        <dbReference type="SAM" id="Coils"/>
    </source>
</evidence>
<dbReference type="EMBL" id="WNWS01000092">
    <property type="protein sequence ID" value="KAE9981230.1"/>
    <property type="molecule type" value="Genomic_DNA"/>
</dbReference>
<evidence type="ECO:0008006" key="9">
    <source>
        <dbReference type="Google" id="ProtNLM"/>
    </source>
</evidence>
<feature type="coiled-coil region" evidence="1">
    <location>
        <begin position="110"/>
        <end position="144"/>
    </location>
</feature>
<dbReference type="Proteomes" id="UP000433883">
    <property type="component" value="Unassembled WGS sequence"/>
</dbReference>
<evidence type="ECO:0000313" key="6">
    <source>
        <dbReference type="EMBL" id="KAE9984674.1"/>
    </source>
</evidence>
<sequence length="784" mass="85757">MAEEIPRQTFHIGDLPTKSVTLYPSRAHVVRELHDIVLQPGQNEVEITGLTPSADENSVQVDGKGSATITDMTIELVPNTESFSDSYPSDSEVSEDESDDQDSDEEIDSVKTINARIEKTEEKIEDAVERQKSAERRLKTLDNHANGITAEHWSSEQVAEALQVYDQERKKLFEINTQAVADLKDFRKAKIRMEKERVKLGKEGVKRKAKAAKEKQKVVARRFQKTQERRKEARRIKNERRKFWPSNVYRVVLRLEGAGIDTPGSSRRNSMDSITLSGLALDESDKKTPTPAVPLAGRMVTLSLSYVTNSAFWSPRYDLSISSLNKTTTIVYRAEFSNGTSETWNDAKLILSTSQTSYSGLDDKPPFLHGWQVKLGKSHEAESGGLLSTEETTGFRYQNAVMQQANKQQYGTRAHFQRPQNFQPNGNNLAAFSQTHSAPPPPLGGGLFGLANQQQGHIQIDSHMRQRSKAPAASSAFAAPQATSSGFGSMEMSKKKQGGPGGLFGGAATTSQSSSTWTPTMDLGGAENPARDENDVDFEESVWEDNGLTANYEIPGTRTLSPSSLARRHKIASLNATNIHLSYVSVPKLRAAAFLRAKVRNPSTSVTLLKGTAGVTLDGSFLGNMTLPRVSPNQVFSLPLGVDAAIHISYPKPTVHRSTQGIFNKESAHVFTRSVWLTNTKPTPVEVLVMDQVPVSQDERLRIEIAHPKGLVKEGDAVKTGQAAKQGMSGTPAASASTSWGKAVASLKKAGEVNWTVNLEKGQACLLKLEYEAKMPSAEVVVGA</sequence>
<dbReference type="EMBL" id="WNWQ01000014">
    <property type="protein sequence ID" value="KAE9984674.1"/>
    <property type="molecule type" value="Genomic_DNA"/>
</dbReference>
<evidence type="ECO:0000259" key="3">
    <source>
        <dbReference type="Pfam" id="PF13598"/>
    </source>
</evidence>
<evidence type="ECO:0000313" key="7">
    <source>
        <dbReference type="Proteomes" id="UP000433883"/>
    </source>
</evidence>
<dbReference type="Pfam" id="PF13598">
    <property type="entry name" value="DUF4139"/>
    <property type="match status" value="1"/>
</dbReference>
<reference evidence="6 7" key="1">
    <citation type="submission" date="2019-11" db="EMBL/GenBank/DDBJ databases">
        <title>Venturia inaequalis Genome Resource.</title>
        <authorList>
            <person name="Lichtner F.J."/>
        </authorList>
    </citation>
    <scope>NUCLEOTIDE SEQUENCE [LARGE SCALE GENOMIC DNA]</scope>
    <source>
        <strain evidence="5 8">120213</strain>
        <strain evidence="6">Bline_iso_100314</strain>
    </source>
</reference>
<accession>A0A8H3V8X2</accession>
<dbReference type="InterPro" id="IPR011935">
    <property type="entry name" value="CHP02231"/>
</dbReference>
<evidence type="ECO:0000259" key="4">
    <source>
        <dbReference type="Pfam" id="PF13600"/>
    </source>
</evidence>
<feature type="compositionally biased region" description="Acidic residues" evidence="2">
    <location>
        <begin position="92"/>
        <end position="107"/>
    </location>
</feature>
<gene>
    <name evidence="6" type="ORF">BLS_001669</name>
    <name evidence="5" type="ORF">EG328_011780</name>
</gene>
<dbReference type="PANTHER" id="PTHR31005">
    <property type="entry name" value="DUF4139 DOMAIN-CONTAINING PROTEIN"/>
    <property type="match status" value="1"/>
</dbReference>
<dbReference type="AlphaFoldDB" id="A0A8H3V8X2"/>
<evidence type="ECO:0000313" key="5">
    <source>
        <dbReference type="EMBL" id="KAE9981230.1"/>
    </source>
</evidence>
<feature type="region of interest" description="Disordered" evidence="2">
    <location>
        <begin position="78"/>
        <end position="109"/>
    </location>
</feature>
<dbReference type="InterPro" id="IPR025554">
    <property type="entry name" value="DUF4140"/>
</dbReference>